<gene>
    <name evidence="2" type="ORF">Bhyg_06967</name>
</gene>
<reference evidence="2" key="1">
    <citation type="submission" date="2022-07" db="EMBL/GenBank/DDBJ databases">
        <authorList>
            <person name="Trinca V."/>
            <person name="Uliana J.V.C."/>
            <person name="Torres T.T."/>
            <person name="Ward R.J."/>
            <person name="Monesi N."/>
        </authorList>
    </citation>
    <scope>NUCLEOTIDE SEQUENCE</scope>
    <source>
        <strain evidence="2">HSMRA1968</strain>
        <tissue evidence="2">Whole embryos</tissue>
    </source>
</reference>
<dbReference type="EMBL" id="WJQU01000002">
    <property type="protein sequence ID" value="KAJ6642021.1"/>
    <property type="molecule type" value="Genomic_DNA"/>
</dbReference>
<dbReference type="AlphaFoldDB" id="A0A9Q0N392"/>
<proteinExistence type="predicted"/>
<evidence type="ECO:0000313" key="3">
    <source>
        <dbReference type="Proteomes" id="UP001151699"/>
    </source>
</evidence>
<organism evidence="2 3">
    <name type="scientific">Pseudolycoriella hygida</name>
    <dbReference type="NCBI Taxonomy" id="35572"/>
    <lineage>
        <taxon>Eukaryota</taxon>
        <taxon>Metazoa</taxon>
        <taxon>Ecdysozoa</taxon>
        <taxon>Arthropoda</taxon>
        <taxon>Hexapoda</taxon>
        <taxon>Insecta</taxon>
        <taxon>Pterygota</taxon>
        <taxon>Neoptera</taxon>
        <taxon>Endopterygota</taxon>
        <taxon>Diptera</taxon>
        <taxon>Nematocera</taxon>
        <taxon>Sciaroidea</taxon>
        <taxon>Sciaridae</taxon>
        <taxon>Pseudolycoriella</taxon>
    </lineage>
</organism>
<accession>A0A9Q0N392</accession>
<protein>
    <submittedName>
        <fullName evidence="2">Uncharacterized protein</fullName>
    </submittedName>
</protein>
<dbReference type="Proteomes" id="UP001151699">
    <property type="component" value="Chromosome B"/>
</dbReference>
<evidence type="ECO:0000256" key="1">
    <source>
        <dbReference type="SAM" id="MobiDB-lite"/>
    </source>
</evidence>
<feature type="region of interest" description="Disordered" evidence="1">
    <location>
        <begin position="66"/>
        <end position="92"/>
    </location>
</feature>
<keyword evidence="3" id="KW-1185">Reference proteome</keyword>
<name>A0A9Q0N392_9DIPT</name>
<sequence length="398" mass="46447">MGIFLLSLRNILTFYEIINRHVPNWEICRFTIGHARETYTKLQIDFDDISKPANLANSAVLRMLEEEENQKRHGRQPDASNKRKGRPRIGDIDRATVMSINRKSVCRRRFRLRWPPISRKNKVEDKISFPDKIFSTHNIKGLCRIFDESLSTRSNNNRTPRKNSYKFNAFPIISDMMNCAASNNLNNDSVESINNILATNDSNNQHTFDNNKPHADCIVSIETIKPFSDRKITAINNNNCPRRIDKDQRKSILKRGKSCDSGSEINHRKDTNLHFIEYCEWLRCSSSKELASLQWNNCVFLSEKPQKNLPKNEKLMKTQGHGTDNISGNKHQNFHLNLVQMDFDDFPRDEHLLEYCDIRSFQYSDDENSRIDLEENDLICCNSNGSIKWMQCVDIERQ</sequence>
<evidence type="ECO:0000313" key="2">
    <source>
        <dbReference type="EMBL" id="KAJ6642021.1"/>
    </source>
</evidence>
<comment type="caution">
    <text evidence="2">The sequence shown here is derived from an EMBL/GenBank/DDBJ whole genome shotgun (WGS) entry which is preliminary data.</text>
</comment>
<dbReference type="OrthoDB" id="1293114at2759"/>